<dbReference type="InterPro" id="IPR028082">
    <property type="entry name" value="Peripla_BP_I"/>
</dbReference>
<dbReference type="AlphaFoldDB" id="A0A7R9IUH5"/>
<evidence type="ECO:0000313" key="1">
    <source>
        <dbReference type="EMBL" id="CAD7464816.1"/>
    </source>
</evidence>
<accession>A0A7R9IUH5</accession>
<dbReference type="Gene3D" id="3.40.50.2300">
    <property type="match status" value="1"/>
</dbReference>
<dbReference type="EMBL" id="OE026803">
    <property type="protein sequence ID" value="CAD7464816.1"/>
    <property type="molecule type" value="Genomic_DNA"/>
</dbReference>
<organism evidence="1">
    <name type="scientific">Timema tahoe</name>
    <dbReference type="NCBI Taxonomy" id="61484"/>
    <lineage>
        <taxon>Eukaryota</taxon>
        <taxon>Metazoa</taxon>
        <taxon>Ecdysozoa</taxon>
        <taxon>Arthropoda</taxon>
        <taxon>Hexapoda</taxon>
        <taxon>Insecta</taxon>
        <taxon>Pterygota</taxon>
        <taxon>Neoptera</taxon>
        <taxon>Polyneoptera</taxon>
        <taxon>Phasmatodea</taxon>
        <taxon>Timematodea</taxon>
        <taxon>Timematoidea</taxon>
        <taxon>Timematidae</taxon>
        <taxon>Timema</taxon>
    </lineage>
</organism>
<proteinExistence type="predicted"/>
<reference evidence="1" key="1">
    <citation type="submission" date="2020-11" db="EMBL/GenBank/DDBJ databases">
        <authorList>
            <person name="Tran Van P."/>
        </authorList>
    </citation>
    <scope>NUCLEOTIDE SEQUENCE</scope>
</reference>
<gene>
    <name evidence="1" type="ORF">TTEB3V08_LOCUS12693</name>
</gene>
<protein>
    <submittedName>
        <fullName evidence="1">Uncharacterized protein</fullName>
    </submittedName>
</protein>
<dbReference type="SUPFAM" id="SSF53822">
    <property type="entry name" value="Periplasmic binding protein-like I"/>
    <property type="match status" value="1"/>
</dbReference>
<name>A0A7R9IUH5_9NEOP</name>
<sequence>MTVSYLRSVMDRHKCCEGNHRCCQNGYWYEVIKETQNRTRIYVFLGTPISLNDLMTAMNALQLFDNGDYVVIYVDMMTYTTREARKYLWSEYRTNLGEHFYRDSRYSRFRK</sequence>